<dbReference type="Proteomes" id="UP000554482">
    <property type="component" value="Unassembled WGS sequence"/>
</dbReference>
<comment type="caution">
    <text evidence="1">The sequence shown here is derived from an EMBL/GenBank/DDBJ whole genome shotgun (WGS) entry which is preliminary data.</text>
</comment>
<evidence type="ECO:0000313" key="1">
    <source>
        <dbReference type="EMBL" id="KAF5187080.1"/>
    </source>
</evidence>
<dbReference type="AlphaFoldDB" id="A0A7J6VSB5"/>
<protein>
    <submittedName>
        <fullName evidence="1">Uncharacterized protein</fullName>
    </submittedName>
</protein>
<keyword evidence="2" id="KW-1185">Reference proteome</keyword>
<reference evidence="1 2" key="1">
    <citation type="submission" date="2020-06" db="EMBL/GenBank/DDBJ databases">
        <title>Transcriptomic and genomic resources for Thalictrum thalictroides and T. hernandezii: Facilitating candidate gene discovery in an emerging model plant lineage.</title>
        <authorList>
            <person name="Arias T."/>
            <person name="Riano-Pachon D.M."/>
            <person name="Di Stilio V.S."/>
        </authorList>
    </citation>
    <scope>NUCLEOTIDE SEQUENCE [LARGE SCALE GENOMIC DNA]</scope>
    <source>
        <strain evidence="2">cv. WT478/WT964</strain>
        <tissue evidence="1">Leaves</tissue>
    </source>
</reference>
<dbReference type="EMBL" id="JABWDY010028467">
    <property type="protein sequence ID" value="KAF5187080.1"/>
    <property type="molecule type" value="Genomic_DNA"/>
</dbReference>
<accession>A0A7J6VSB5</accession>
<evidence type="ECO:0000313" key="2">
    <source>
        <dbReference type="Proteomes" id="UP000554482"/>
    </source>
</evidence>
<name>A0A7J6VSB5_THATH</name>
<sequence length="109" mass="12479">MDIDMAKDSTFGFVLSRALKACASVSVLEVEGMQQVHAHHIVKYGYNDIRIQPNLIGFYANYRITEDAEKVLQEYIVDYTYRQENQVVDYLANVRATMAGSIKFCKPLH</sequence>
<organism evidence="1 2">
    <name type="scientific">Thalictrum thalictroides</name>
    <name type="common">Rue-anemone</name>
    <name type="synonym">Anemone thalictroides</name>
    <dbReference type="NCBI Taxonomy" id="46969"/>
    <lineage>
        <taxon>Eukaryota</taxon>
        <taxon>Viridiplantae</taxon>
        <taxon>Streptophyta</taxon>
        <taxon>Embryophyta</taxon>
        <taxon>Tracheophyta</taxon>
        <taxon>Spermatophyta</taxon>
        <taxon>Magnoliopsida</taxon>
        <taxon>Ranunculales</taxon>
        <taxon>Ranunculaceae</taxon>
        <taxon>Thalictroideae</taxon>
        <taxon>Thalictrum</taxon>
    </lineage>
</organism>
<gene>
    <name evidence="1" type="ORF">FRX31_023333</name>
</gene>
<proteinExistence type="predicted"/>